<reference evidence="1" key="1">
    <citation type="submission" date="2023-12" db="EMBL/GenBank/DDBJ databases">
        <title>'Antibacterial potential of Stenotrophomonas maltophilia cystic fibrosis isolates' (manuscript under preparation).</title>
        <authorList>
            <person name="Crisan C.V."/>
            <person name="Pettis M."/>
            <person name="Goldberg J.B."/>
        </authorList>
    </citation>
    <scope>NUCLEOTIDE SEQUENCE</scope>
    <source>
        <strain evidence="1">CCV129</strain>
    </source>
</reference>
<name>A0AAJ2WKX6_STEMA</name>
<proteinExistence type="predicted"/>
<organism evidence="1 2">
    <name type="scientific">Stenotrophomonas maltophilia</name>
    <name type="common">Pseudomonas maltophilia</name>
    <name type="synonym">Xanthomonas maltophilia</name>
    <dbReference type="NCBI Taxonomy" id="40324"/>
    <lineage>
        <taxon>Bacteria</taxon>
        <taxon>Pseudomonadati</taxon>
        <taxon>Pseudomonadota</taxon>
        <taxon>Gammaproteobacteria</taxon>
        <taxon>Lysobacterales</taxon>
        <taxon>Lysobacteraceae</taxon>
        <taxon>Stenotrophomonas</taxon>
        <taxon>Stenotrophomonas maltophilia group</taxon>
    </lineage>
</organism>
<protein>
    <recommendedName>
        <fullName evidence="3">Phage tail protein</fullName>
    </recommendedName>
</protein>
<gene>
    <name evidence="1" type="ORF">U4I38_09060</name>
</gene>
<evidence type="ECO:0000313" key="2">
    <source>
        <dbReference type="Proteomes" id="UP001288387"/>
    </source>
</evidence>
<evidence type="ECO:0000313" key="1">
    <source>
        <dbReference type="EMBL" id="MDZ5764623.1"/>
    </source>
</evidence>
<dbReference type="Proteomes" id="UP001288387">
    <property type="component" value="Unassembled WGS sequence"/>
</dbReference>
<dbReference type="AlphaFoldDB" id="A0AAJ2WKX6"/>
<dbReference type="EMBL" id="JAXRVB010000007">
    <property type="protein sequence ID" value="MDZ5764623.1"/>
    <property type="molecule type" value="Genomic_DNA"/>
</dbReference>
<comment type="caution">
    <text evidence="1">The sequence shown here is derived from an EMBL/GenBank/DDBJ whole genome shotgun (WGS) entry which is preliminary data.</text>
</comment>
<accession>A0AAJ2WKX6</accession>
<sequence>MKTRTVWQCDSEGYLVGPTVADESPLESGTYLIPAGAVTVKPPHLLTSKQEWRWDGKAWQAVDARPPVPVLTPAERLAAFLKANPDVSALISG</sequence>
<evidence type="ECO:0008006" key="3">
    <source>
        <dbReference type="Google" id="ProtNLM"/>
    </source>
</evidence>
<dbReference type="RefSeq" id="WP_322540469.1">
    <property type="nucleotide sequence ID" value="NZ_JAXRVB010000007.1"/>
</dbReference>